<name>A0A844ZFL9_9SPHN</name>
<dbReference type="AlphaFoldDB" id="A0A844ZFL9"/>
<dbReference type="PANTHER" id="PTHR42679">
    <property type="entry name" value="S-METHYL-5'-THIOADENOSINE PHOSPHORYLASE"/>
    <property type="match status" value="1"/>
</dbReference>
<evidence type="ECO:0000256" key="4">
    <source>
        <dbReference type="HAMAP-Rule" id="MF_01963"/>
    </source>
</evidence>
<dbReference type="CDD" id="cd09010">
    <property type="entry name" value="MTAP_SsMTAPII_like_MTIP"/>
    <property type="match status" value="1"/>
</dbReference>
<feature type="binding site" evidence="4">
    <location>
        <begin position="55"/>
        <end position="56"/>
    </location>
    <ligand>
        <name>phosphate</name>
        <dbReference type="ChEBI" id="CHEBI:43474"/>
    </ligand>
</feature>
<dbReference type="EC" id="2.4.2.28" evidence="4"/>
<feature type="site" description="Important for substrate specificity" evidence="4">
    <location>
        <position position="223"/>
    </location>
</feature>
<dbReference type="GO" id="GO:0017061">
    <property type="term" value="F:S-methyl-5-thioadenosine phosphorylase activity"/>
    <property type="evidence" value="ECO:0007669"/>
    <property type="project" value="UniProtKB-UniRule"/>
</dbReference>
<comment type="pathway">
    <text evidence="4">Amino-acid biosynthesis; L-methionine biosynthesis via salvage pathway; S-methyl-5-thio-alpha-D-ribose 1-phosphate from S-methyl-5'-thioadenosine (phosphorylase route): step 1/1.</text>
</comment>
<keyword evidence="1 4" id="KW-0328">Glycosyltransferase</keyword>
<accession>A0A844ZFL9</accession>
<reference evidence="6 7" key="1">
    <citation type="submission" date="2019-12" db="EMBL/GenBank/DDBJ databases">
        <title>Genomic-based taxomic classification of the family Erythrobacteraceae.</title>
        <authorList>
            <person name="Xu L."/>
        </authorList>
    </citation>
    <scope>NUCLEOTIDE SEQUENCE [LARGE SCALE GENOMIC DNA]</scope>
    <source>
        <strain evidence="6 7">MCCC 1A09962</strain>
    </source>
</reference>
<comment type="function">
    <text evidence="4">Catalyzes the reversible phosphorylation of S-methyl-5'-thioadenosine (MTA) to adenine and 5-methylthioribose-1-phosphate. Involved in the breakdown of MTA, a major by-product of polyamine biosynthesis. Responsible for the first step in the methionine salvage pathway after MTA has been generated from S-adenosylmethionine. Has broad substrate specificity with 6-aminopurine nucleosides as preferred substrates.</text>
</comment>
<dbReference type="OrthoDB" id="1523230at2"/>
<evidence type="ECO:0000313" key="6">
    <source>
        <dbReference type="EMBL" id="MXO86568.1"/>
    </source>
</evidence>
<evidence type="ECO:0000256" key="1">
    <source>
        <dbReference type="ARBA" id="ARBA00022676"/>
    </source>
</evidence>
<evidence type="ECO:0000256" key="3">
    <source>
        <dbReference type="ARBA" id="ARBA00022726"/>
    </source>
</evidence>
<dbReference type="GO" id="GO:0006166">
    <property type="term" value="P:purine ribonucleoside salvage"/>
    <property type="evidence" value="ECO:0007669"/>
    <property type="project" value="UniProtKB-KW"/>
</dbReference>
<proteinExistence type="inferred from homology"/>
<dbReference type="GO" id="GO:0005829">
    <property type="term" value="C:cytosol"/>
    <property type="evidence" value="ECO:0007669"/>
    <property type="project" value="TreeGrafter"/>
</dbReference>
<keyword evidence="7" id="KW-1185">Reference proteome</keyword>
<dbReference type="UniPathway" id="UPA00904">
    <property type="reaction ID" value="UER00873"/>
</dbReference>
<comment type="similarity">
    <text evidence="4">Belongs to the PNP/MTAP phosphorylase family. MTAP subfamily.</text>
</comment>
<dbReference type="EMBL" id="WTYW01000003">
    <property type="protein sequence ID" value="MXO86568.1"/>
    <property type="molecule type" value="Genomic_DNA"/>
</dbReference>
<dbReference type="InterPro" id="IPR000845">
    <property type="entry name" value="Nucleoside_phosphorylase_d"/>
</dbReference>
<organism evidence="6 7">
    <name type="scientific">Parapontixanthobacter aurantiacus</name>
    <dbReference type="NCBI Taxonomy" id="1463599"/>
    <lineage>
        <taxon>Bacteria</taxon>
        <taxon>Pseudomonadati</taxon>
        <taxon>Pseudomonadota</taxon>
        <taxon>Alphaproteobacteria</taxon>
        <taxon>Sphingomonadales</taxon>
        <taxon>Erythrobacteraceae</taxon>
        <taxon>Parapontixanthobacter</taxon>
    </lineage>
</organism>
<feature type="binding site" evidence="4">
    <location>
        <begin position="210"/>
        <end position="212"/>
    </location>
    <ligand>
        <name>substrate</name>
    </ligand>
</feature>
<feature type="binding site" evidence="4">
    <location>
        <begin position="88"/>
        <end position="89"/>
    </location>
    <ligand>
        <name>phosphate</name>
        <dbReference type="ChEBI" id="CHEBI:43474"/>
    </ligand>
</feature>
<evidence type="ECO:0000259" key="5">
    <source>
        <dbReference type="Pfam" id="PF01048"/>
    </source>
</evidence>
<feature type="binding site" evidence="4">
    <location>
        <position position="187"/>
    </location>
    <ligand>
        <name>phosphate</name>
        <dbReference type="ChEBI" id="CHEBI:43474"/>
    </ligand>
</feature>
<dbReference type="InterPro" id="IPR010044">
    <property type="entry name" value="MTAP"/>
</dbReference>
<feature type="binding site" evidence="4">
    <location>
        <position position="186"/>
    </location>
    <ligand>
        <name>substrate</name>
    </ligand>
</feature>
<dbReference type="PANTHER" id="PTHR42679:SF2">
    <property type="entry name" value="S-METHYL-5'-THIOADENOSINE PHOSPHORYLASE"/>
    <property type="match status" value="1"/>
</dbReference>
<dbReference type="InterPro" id="IPR035994">
    <property type="entry name" value="Nucleoside_phosphorylase_sf"/>
</dbReference>
<comment type="catalytic activity">
    <reaction evidence="4">
        <text>S-methyl-5'-thioadenosine + phosphate = 5-(methylsulfanyl)-alpha-D-ribose 1-phosphate + adenine</text>
        <dbReference type="Rhea" id="RHEA:11852"/>
        <dbReference type="ChEBI" id="CHEBI:16708"/>
        <dbReference type="ChEBI" id="CHEBI:17509"/>
        <dbReference type="ChEBI" id="CHEBI:43474"/>
        <dbReference type="ChEBI" id="CHEBI:58533"/>
        <dbReference type="EC" id="2.4.2.28"/>
    </reaction>
</comment>
<keyword evidence="2 4" id="KW-0808">Transferase</keyword>
<dbReference type="Proteomes" id="UP000433104">
    <property type="component" value="Unassembled WGS sequence"/>
</dbReference>
<dbReference type="HAMAP" id="MF_01963">
    <property type="entry name" value="MTAP"/>
    <property type="match status" value="1"/>
</dbReference>
<dbReference type="SUPFAM" id="SSF53167">
    <property type="entry name" value="Purine and uridine phosphorylases"/>
    <property type="match status" value="1"/>
</dbReference>
<keyword evidence="3 4" id="KW-0660">Purine salvage</keyword>
<dbReference type="Pfam" id="PF01048">
    <property type="entry name" value="PNP_UDP_1"/>
    <property type="match status" value="1"/>
</dbReference>
<feature type="binding site" evidence="4">
    <location>
        <position position="13"/>
    </location>
    <ligand>
        <name>phosphate</name>
        <dbReference type="ChEBI" id="CHEBI:43474"/>
    </ligand>
</feature>
<evidence type="ECO:0000313" key="7">
    <source>
        <dbReference type="Proteomes" id="UP000433104"/>
    </source>
</evidence>
<dbReference type="FunFam" id="3.40.50.1580:FF:000012">
    <property type="entry name" value="Probable 6-oxopurine nucleoside phosphorylase"/>
    <property type="match status" value="1"/>
</dbReference>
<dbReference type="GO" id="GO:0019509">
    <property type="term" value="P:L-methionine salvage from methylthioadenosine"/>
    <property type="evidence" value="ECO:0007669"/>
    <property type="project" value="UniProtKB-UniRule"/>
</dbReference>
<comment type="caution">
    <text evidence="6">The sequence shown here is derived from an EMBL/GenBank/DDBJ whole genome shotgun (WGS) entry which is preliminary data.</text>
</comment>
<feature type="site" description="Important for substrate specificity" evidence="4">
    <location>
        <position position="168"/>
    </location>
</feature>
<comment type="subunit">
    <text evidence="4">Homohexamer. Dimer of a homotrimer.</text>
</comment>
<dbReference type="InterPro" id="IPR018099">
    <property type="entry name" value="Purine_phosphorylase-2_CS"/>
</dbReference>
<protein>
    <recommendedName>
        <fullName evidence="4">S-methyl-5'-thioadenosine phosphorylase</fullName>
        <ecNumber evidence="4">2.4.2.28</ecNumber>
    </recommendedName>
    <alternativeName>
        <fullName evidence="4">5'-methylthioadenosine phosphorylase</fullName>
        <shortName evidence="4">MTA phosphorylase</shortName>
        <shortName evidence="4">MTAP</shortName>
    </alternativeName>
</protein>
<sequence>MSGEWVIGIIGGSGLYQMDSIEDRQWIEVGSPWGKVSDEILCGRIGNVKVRFLPRHGRGHRIAPGEVDARANIDALKRAGCTDILAVSAVGSLNEELPPGRAVMVEQFIDHTKGRPASFFGSGLVAHVSMADPTCARLSQWCADAVEMAGSDVSVGATYIAIEGPQFSTRAESRLYRQWGADVIGMTAMPEARLAREAELPYALMTLVTDFDGWREDEEPVSVDQVVEQLQKNSDMARKTIEQFVRTLPEHRTPSPIDFALDDAVITAPDKHDKALLDRLDAVAGRLLTGG</sequence>
<evidence type="ECO:0000256" key="2">
    <source>
        <dbReference type="ARBA" id="ARBA00022679"/>
    </source>
</evidence>
<feature type="domain" description="Nucleoside phosphorylase" evidence="5">
    <location>
        <begin position="7"/>
        <end position="246"/>
    </location>
</feature>
<gene>
    <name evidence="4" type="primary">mtnP</name>
    <name evidence="6" type="ORF">GRI38_11085</name>
</gene>
<dbReference type="PROSITE" id="PS01240">
    <property type="entry name" value="PNP_MTAP_2"/>
    <property type="match status" value="1"/>
</dbReference>
<dbReference type="Gene3D" id="3.40.50.1580">
    <property type="entry name" value="Nucleoside phosphorylase domain"/>
    <property type="match status" value="1"/>
</dbReference>
<dbReference type="RefSeq" id="WP_160683778.1">
    <property type="nucleotide sequence ID" value="NZ_WTYW01000003.1"/>
</dbReference>